<evidence type="ECO:0000313" key="4">
    <source>
        <dbReference type="Proteomes" id="UP000250079"/>
    </source>
</evidence>
<dbReference type="Proteomes" id="UP000250079">
    <property type="component" value="Chromosome"/>
</dbReference>
<dbReference type="PANTHER" id="PTHR34322">
    <property type="entry name" value="TRANSPOSASE, Y1_TNP DOMAIN-CONTAINING"/>
    <property type="match status" value="1"/>
</dbReference>
<dbReference type="KEGG" id="gai:IMCC3135_32105"/>
<dbReference type="InterPro" id="IPR036515">
    <property type="entry name" value="Transposase_17_sf"/>
</dbReference>
<evidence type="ECO:0000313" key="3">
    <source>
        <dbReference type="EMBL" id="ASJ76467.1"/>
    </source>
</evidence>
<dbReference type="Gene3D" id="3.30.70.1290">
    <property type="entry name" value="Transposase IS200-like"/>
    <property type="match status" value="1"/>
</dbReference>
<keyword evidence="1" id="KW-1133">Transmembrane helix</keyword>
<dbReference type="GO" id="GO:0004803">
    <property type="term" value="F:transposase activity"/>
    <property type="evidence" value="ECO:0007669"/>
    <property type="project" value="InterPro"/>
</dbReference>
<proteinExistence type="predicted"/>
<dbReference type="EMBL" id="CP018632">
    <property type="protein sequence ID" value="ASJ76467.1"/>
    <property type="molecule type" value="Genomic_DNA"/>
</dbReference>
<dbReference type="GO" id="GO:0006313">
    <property type="term" value="P:DNA transposition"/>
    <property type="evidence" value="ECO:0007669"/>
    <property type="project" value="InterPro"/>
</dbReference>
<keyword evidence="1" id="KW-0812">Transmembrane</keyword>
<keyword evidence="4" id="KW-1185">Reference proteome</keyword>
<feature type="domain" description="Transposase IS200-like" evidence="2">
    <location>
        <begin position="13"/>
        <end position="187"/>
    </location>
</feature>
<dbReference type="PANTHER" id="PTHR34322:SF2">
    <property type="entry name" value="TRANSPOSASE IS200-LIKE DOMAIN-CONTAINING PROTEIN"/>
    <property type="match status" value="1"/>
</dbReference>
<dbReference type="GO" id="GO:0003677">
    <property type="term" value="F:DNA binding"/>
    <property type="evidence" value="ECO:0007669"/>
    <property type="project" value="InterPro"/>
</dbReference>
<organism evidence="3 4">
    <name type="scientific">Granulosicoccus antarcticus IMCC3135</name>
    <dbReference type="NCBI Taxonomy" id="1192854"/>
    <lineage>
        <taxon>Bacteria</taxon>
        <taxon>Pseudomonadati</taxon>
        <taxon>Pseudomonadota</taxon>
        <taxon>Gammaproteobacteria</taxon>
        <taxon>Chromatiales</taxon>
        <taxon>Granulosicoccaceae</taxon>
        <taxon>Granulosicoccus</taxon>
    </lineage>
</organism>
<dbReference type="AlphaFoldDB" id="A0A2Z2P700"/>
<evidence type="ECO:0000256" key="1">
    <source>
        <dbReference type="SAM" id="Phobius"/>
    </source>
</evidence>
<sequence length="333" mass="38381">MATPRRLDAALQLTPYFHCTSRCVRGSFLCGIDRTTGQDFTHRRRWLRKRLLQLATIFSIKLVAFAIMENHFHVVLRVDRDIAETWSDDEVILRWHQLFKGTELSRRHSDSETLDSSELKILSASVRRWRNALHDISWLMRCAKEPLARLSNREDDCKGRFWEGRFHSQTLLDARAVVACMAYVDLNPTRAQMCSVPEEDPFTSLHCRFKAAYNDTAATEPLPPGLINLDEQSENKRYPQLLVNTLEYIELVDLTARLHRPDKRGALSSQAMPALQRLGINKASWQELEKCFKQHFHVLVGTSASLKQACQALGKRYAWGQKECHDFFNGAPI</sequence>
<keyword evidence="1" id="KW-0472">Membrane</keyword>
<dbReference type="RefSeq" id="WP_157736469.1">
    <property type="nucleotide sequence ID" value="NZ_CP018632.1"/>
</dbReference>
<dbReference type="InterPro" id="IPR002686">
    <property type="entry name" value="Transposase_17"/>
</dbReference>
<reference evidence="3 4" key="1">
    <citation type="submission" date="2016-12" db="EMBL/GenBank/DDBJ databases">
        <authorList>
            <person name="Song W.-J."/>
            <person name="Kurnit D.M."/>
        </authorList>
    </citation>
    <scope>NUCLEOTIDE SEQUENCE [LARGE SCALE GENOMIC DNA]</scope>
    <source>
        <strain evidence="3 4">IMCC3135</strain>
    </source>
</reference>
<feature type="transmembrane region" description="Helical" evidence="1">
    <location>
        <begin position="51"/>
        <end position="68"/>
    </location>
</feature>
<gene>
    <name evidence="3" type="ORF">IMCC3135_32105</name>
</gene>
<dbReference type="SUPFAM" id="SSF143422">
    <property type="entry name" value="Transposase IS200-like"/>
    <property type="match status" value="1"/>
</dbReference>
<protein>
    <recommendedName>
        <fullName evidence="2">Transposase IS200-like domain-containing protein</fullName>
    </recommendedName>
</protein>
<evidence type="ECO:0000259" key="2">
    <source>
        <dbReference type="SMART" id="SM01321"/>
    </source>
</evidence>
<dbReference type="OrthoDB" id="9814067at2"/>
<name>A0A2Z2P700_9GAMM</name>
<dbReference type="SMART" id="SM01321">
    <property type="entry name" value="Y1_Tnp"/>
    <property type="match status" value="1"/>
</dbReference>
<accession>A0A2Z2P700</accession>